<feature type="transmembrane region" description="Helical" evidence="2">
    <location>
        <begin position="71"/>
        <end position="94"/>
    </location>
</feature>
<dbReference type="PANTHER" id="PTHR33219">
    <property type="entry name" value="YLMG HOMOLOG PROTEIN 2, CHLOROPLASTIC"/>
    <property type="match status" value="1"/>
</dbReference>
<dbReference type="PANTHER" id="PTHR33219:SF14">
    <property type="entry name" value="PROTEIN COFACTOR ASSEMBLY OF COMPLEX C SUBUNIT B CCB3, CHLOROPLASTIC-RELATED"/>
    <property type="match status" value="1"/>
</dbReference>
<gene>
    <name evidence="3" type="ORF">NDI38_10145</name>
</gene>
<evidence type="ECO:0000256" key="2">
    <source>
        <dbReference type="SAM" id="Phobius"/>
    </source>
</evidence>
<protein>
    <submittedName>
        <fullName evidence="3">YggT family protein</fullName>
    </submittedName>
</protein>
<comment type="similarity">
    <text evidence="1">Belongs to the YggT family.</text>
</comment>
<evidence type="ECO:0000313" key="4">
    <source>
        <dbReference type="Proteomes" id="UP001476950"/>
    </source>
</evidence>
<name>A0ABV0KHS9_9CYAN</name>
<dbReference type="Pfam" id="PF02325">
    <property type="entry name" value="CCB3_YggT"/>
    <property type="match status" value="1"/>
</dbReference>
<dbReference type="RefSeq" id="WP_190448120.1">
    <property type="nucleotide sequence ID" value="NZ_JAMPLM010000007.1"/>
</dbReference>
<keyword evidence="2" id="KW-0472">Membrane</keyword>
<sequence length="100" mass="11280">MLDNPIFLLFQVIQNCLGFYLALLFIRILLSWFPNINWFDPPFSILSQLTDPYLNIFRSIIPPLGGLDFSAILALLLLQVVQSTVLPLIAQLLVGSQVGY</sequence>
<dbReference type="InterPro" id="IPR003425">
    <property type="entry name" value="CCB3/YggT"/>
</dbReference>
<organism evidence="3 4">
    <name type="scientific">Stenomitos frigidus AS-A4</name>
    <dbReference type="NCBI Taxonomy" id="2933935"/>
    <lineage>
        <taxon>Bacteria</taxon>
        <taxon>Bacillati</taxon>
        <taxon>Cyanobacteriota</taxon>
        <taxon>Cyanophyceae</taxon>
        <taxon>Leptolyngbyales</taxon>
        <taxon>Leptolyngbyaceae</taxon>
        <taxon>Stenomitos</taxon>
    </lineage>
</organism>
<feature type="transmembrane region" description="Helical" evidence="2">
    <location>
        <begin position="12"/>
        <end position="33"/>
    </location>
</feature>
<keyword evidence="2" id="KW-0812">Transmembrane</keyword>
<comment type="caution">
    <text evidence="3">The sequence shown here is derived from an EMBL/GenBank/DDBJ whole genome shotgun (WGS) entry which is preliminary data.</text>
</comment>
<evidence type="ECO:0000313" key="3">
    <source>
        <dbReference type="EMBL" id="MEP1058797.1"/>
    </source>
</evidence>
<proteinExistence type="inferred from homology"/>
<reference evidence="3 4" key="1">
    <citation type="submission" date="2022-04" db="EMBL/GenBank/DDBJ databases">
        <title>Positive selection, recombination, and allopatry shape intraspecific diversity of widespread and dominant cyanobacteria.</title>
        <authorList>
            <person name="Wei J."/>
            <person name="Shu W."/>
            <person name="Hu C."/>
        </authorList>
    </citation>
    <scope>NUCLEOTIDE SEQUENCE [LARGE SCALE GENOMIC DNA]</scope>
    <source>
        <strain evidence="3 4">AS-A4</strain>
    </source>
</reference>
<dbReference type="EMBL" id="JAMPLM010000007">
    <property type="protein sequence ID" value="MEP1058797.1"/>
    <property type="molecule type" value="Genomic_DNA"/>
</dbReference>
<evidence type="ECO:0000256" key="1">
    <source>
        <dbReference type="ARBA" id="ARBA00010894"/>
    </source>
</evidence>
<keyword evidence="2" id="KW-1133">Transmembrane helix</keyword>
<accession>A0ABV0KHS9</accession>
<keyword evidence="4" id="KW-1185">Reference proteome</keyword>
<dbReference type="Proteomes" id="UP001476950">
    <property type="component" value="Unassembled WGS sequence"/>
</dbReference>